<feature type="transmembrane region" description="Helical" evidence="4">
    <location>
        <begin position="95"/>
        <end position="112"/>
    </location>
</feature>
<dbReference type="eggNOG" id="COG4585">
    <property type="taxonomic scope" value="Bacteria"/>
</dbReference>
<feature type="transmembrane region" description="Helical" evidence="4">
    <location>
        <begin position="40"/>
        <end position="66"/>
    </location>
</feature>
<accession>L1M8X3</accession>
<keyword evidence="4" id="KW-0472">Membrane</keyword>
<dbReference type="PATRIC" id="fig|1035195.3.peg.2534"/>
<evidence type="ECO:0000259" key="5">
    <source>
        <dbReference type="Pfam" id="PF02518"/>
    </source>
</evidence>
<dbReference type="InterPro" id="IPR050482">
    <property type="entry name" value="Sensor_HK_TwoCompSys"/>
</dbReference>
<evidence type="ECO:0000256" key="3">
    <source>
        <dbReference type="ARBA" id="ARBA00023012"/>
    </source>
</evidence>
<dbReference type="RefSeq" id="WP_006062629.1">
    <property type="nucleotide sequence ID" value="NZ_KB290826.1"/>
</dbReference>
<keyword evidence="4" id="KW-0812">Transmembrane</keyword>
<keyword evidence="2" id="KW-0418">Kinase</keyword>
<organism evidence="7 8">
    <name type="scientific">Corynebacterium durum F0235</name>
    <dbReference type="NCBI Taxonomy" id="1035195"/>
    <lineage>
        <taxon>Bacteria</taxon>
        <taxon>Bacillati</taxon>
        <taxon>Actinomycetota</taxon>
        <taxon>Actinomycetes</taxon>
        <taxon>Mycobacteriales</taxon>
        <taxon>Corynebacteriaceae</taxon>
        <taxon>Corynebacterium</taxon>
    </lineage>
</organism>
<dbReference type="HOGENOM" id="CLU_036172_0_0_11"/>
<dbReference type="PANTHER" id="PTHR24421">
    <property type="entry name" value="NITRATE/NITRITE SENSOR PROTEIN NARX-RELATED"/>
    <property type="match status" value="1"/>
</dbReference>
<feature type="transmembrane region" description="Helical" evidence="4">
    <location>
        <begin position="152"/>
        <end position="174"/>
    </location>
</feature>
<evidence type="ECO:0000256" key="4">
    <source>
        <dbReference type="SAM" id="Phobius"/>
    </source>
</evidence>
<reference evidence="7 8" key="1">
    <citation type="submission" date="2012-05" db="EMBL/GenBank/DDBJ databases">
        <authorList>
            <person name="Weinstock G."/>
            <person name="Sodergren E."/>
            <person name="Lobos E.A."/>
            <person name="Fulton L."/>
            <person name="Fulton R."/>
            <person name="Courtney L."/>
            <person name="Fronick C."/>
            <person name="O'Laughlin M."/>
            <person name="Godfrey J."/>
            <person name="Wilson R.M."/>
            <person name="Miner T."/>
            <person name="Farmer C."/>
            <person name="Delehaunty K."/>
            <person name="Cordes M."/>
            <person name="Minx P."/>
            <person name="Tomlinson C."/>
            <person name="Chen J."/>
            <person name="Wollam A."/>
            <person name="Pepin K.H."/>
            <person name="Bhonagiri V."/>
            <person name="Zhang X."/>
            <person name="Suruliraj S."/>
            <person name="Warren W."/>
            <person name="Mitreva M."/>
            <person name="Mardis E.R."/>
            <person name="Wilson R.K."/>
        </authorList>
    </citation>
    <scope>NUCLEOTIDE SEQUENCE [LARGE SCALE GENOMIC DNA]</scope>
    <source>
        <strain evidence="7 8">F0235</strain>
    </source>
</reference>
<comment type="caution">
    <text evidence="7">The sequence shown here is derived from an EMBL/GenBank/DDBJ whole genome shotgun (WGS) entry which is preliminary data.</text>
</comment>
<protein>
    <submittedName>
        <fullName evidence="7">PspC domain protein</fullName>
    </submittedName>
</protein>
<evidence type="ECO:0000256" key="2">
    <source>
        <dbReference type="ARBA" id="ARBA00022777"/>
    </source>
</evidence>
<dbReference type="eggNOG" id="COG1983">
    <property type="taxonomic scope" value="Bacteria"/>
</dbReference>
<dbReference type="Pfam" id="PF04024">
    <property type="entry name" value="PspC"/>
    <property type="match status" value="1"/>
</dbReference>
<dbReference type="PANTHER" id="PTHR24421:SF61">
    <property type="entry name" value="OXYGEN SENSOR HISTIDINE KINASE NREB"/>
    <property type="match status" value="1"/>
</dbReference>
<dbReference type="Pfam" id="PF02518">
    <property type="entry name" value="HATPase_c"/>
    <property type="match status" value="1"/>
</dbReference>
<keyword evidence="4" id="KW-1133">Transmembrane helix</keyword>
<sequence>MTNSVQTVQYPYRTFTRPKKDRVVAGVAAGLSQQLRVDVLLVRLVLVFFALLSGAGLLFYACLWIWTKPGDASDGNAYISQDDVRIRTKHTLNRAGYLVLVVVAIAGALLSFSSLTGFAGANVVPFGVVGVGALVVWTTYDRGLDRLWNGNNALLIVAGVLLMSIGVVLVTINWESQKVFGSTLVAVVLTLLGVAALGLPLWLRTWDALTKERSEIAAAAEREEIASRLHDSVLQTLALIQKRAEEPSEVARLARSQERELRQWLFGSQDNLSGGASTVFKAVELACGEVEDLFGLRIAPVLVGEDHPLDDHTQAAVLASREAMVNAAKHAGVAEINVYAESLGEHIQIYVRDRGAGFNPDEVGEDRHGLRESIYGRVERAGGTVEVKTGVGQGTEIVVDMPV</sequence>
<keyword evidence="1" id="KW-0808">Transferase</keyword>
<dbReference type="GO" id="GO:0016301">
    <property type="term" value="F:kinase activity"/>
    <property type="evidence" value="ECO:0007669"/>
    <property type="project" value="UniProtKB-KW"/>
</dbReference>
<evidence type="ECO:0000256" key="1">
    <source>
        <dbReference type="ARBA" id="ARBA00022679"/>
    </source>
</evidence>
<dbReference type="InterPro" id="IPR036890">
    <property type="entry name" value="HATPase_C_sf"/>
</dbReference>
<feature type="transmembrane region" description="Helical" evidence="4">
    <location>
        <begin position="180"/>
        <end position="203"/>
    </location>
</feature>
<dbReference type="Proteomes" id="UP000010445">
    <property type="component" value="Unassembled WGS sequence"/>
</dbReference>
<dbReference type="Gene3D" id="3.30.565.10">
    <property type="entry name" value="Histidine kinase-like ATPase, C-terminal domain"/>
    <property type="match status" value="1"/>
</dbReference>
<feature type="transmembrane region" description="Helical" evidence="4">
    <location>
        <begin position="118"/>
        <end position="140"/>
    </location>
</feature>
<evidence type="ECO:0000313" key="7">
    <source>
        <dbReference type="EMBL" id="EKX87500.1"/>
    </source>
</evidence>
<name>L1M8X3_9CORY</name>
<proteinExistence type="predicted"/>
<feature type="domain" description="Phage shock protein PspC N-terminal" evidence="6">
    <location>
        <begin position="14"/>
        <end position="66"/>
    </location>
</feature>
<dbReference type="AlphaFoldDB" id="L1M8X3"/>
<gene>
    <name evidence="7" type="ORF">HMPREF9997_02826</name>
</gene>
<keyword evidence="3" id="KW-0902">Two-component regulatory system</keyword>
<dbReference type="GO" id="GO:0000160">
    <property type="term" value="P:phosphorelay signal transduction system"/>
    <property type="evidence" value="ECO:0007669"/>
    <property type="project" value="UniProtKB-KW"/>
</dbReference>
<dbReference type="InterPro" id="IPR007168">
    <property type="entry name" value="Phageshock_PspC_N"/>
</dbReference>
<dbReference type="EMBL" id="AMEM01000044">
    <property type="protein sequence ID" value="EKX87500.1"/>
    <property type="molecule type" value="Genomic_DNA"/>
</dbReference>
<dbReference type="STRING" id="1035195.HMPREF9997_02826"/>
<evidence type="ECO:0000313" key="8">
    <source>
        <dbReference type="Proteomes" id="UP000010445"/>
    </source>
</evidence>
<evidence type="ECO:0000259" key="6">
    <source>
        <dbReference type="Pfam" id="PF04024"/>
    </source>
</evidence>
<keyword evidence="8" id="KW-1185">Reference proteome</keyword>
<dbReference type="InterPro" id="IPR003594">
    <property type="entry name" value="HATPase_dom"/>
</dbReference>
<dbReference type="OrthoDB" id="3534856at2"/>
<dbReference type="GeneID" id="84896134"/>
<feature type="domain" description="Histidine kinase/HSP90-like ATPase" evidence="5">
    <location>
        <begin position="321"/>
        <end position="402"/>
    </location>
</feature>
<dbReference type="SUPFAM" id="SSF55874">
    <property type="entry name" value="ATPase domain of HSP90 chaperone/DNA topoisomerase II/histidine kinase"/>
    <property type="match status" value="1"/>
</dbReference>
<dbReference type="CDD" id="cd16917">
    <property type="entry name" value="HATPase_UhpB-NarQ-NarX-like"/>
    <property type="match status" value="1"/>
</dbReference>